<dbReference type="SMART" id="SM00175">
    <property type="entry name" value="RAB"/>
    <property type="match status" value="1"/>
</dbReference>
<dbReference type="GO" id="GO:0012505">
    <property type="term" value="C:endomembrane system"/>
    <property type="evidence" value="ECO:0007669"/>
    <property type="project" value="UniProtKB-SubCell"/>
</dbReference>
<dbReference type="PROSITE" id="PS51420">
    <property type="entry name" value="RHO"/>
    <property type="match status" value="1"/>
</dbReference>
<comment type="caution">
    <text evidence="5">The sequence shown here is derived from an EMBL/GenBank/DDBJ whole genome shotgun (WGS) entry which is preliminary data.</text>
</comment>
<dbReference type="GO" id="GO:0000166">
    <property type="term" value="F:nucleotide binding"/>
    <property type="evidence" value="ECO:0007669"/>
    <property type="project" value="UniProtKB-KW"/>
</dbReference>
<feature type="non-terminal residue" evidence="5">
    <location>
        <position position="1"/>
    </location>
</feature>
<sequence length="205" mass="23001">FTMSYNYMFKFIIVGETGVGKTCLLYQLTSARFKPVYEVTIGAEFGSRTITVDRKPIKLQIWDTAGQEKFRSLARCFYRGAVGALLVYDVTKRHTFQQLSNWLEDLQKHGDEKLTVMVVGNKCDLDEETRAVSKEEGEEFAKKNECLFMEVSARTAKNVEVAFGIAAEEICGKIGKGDFGTLEGYKGITIGNSRGKSKRFYSCCG</sequence>
<dbReference type="SMART" id="SM00176">
    <property type="entry name" value="RAN"/>
    <property type="match status" value="1"/>
</dbReference>
<proteinExistence type="inferred from homology"/>
<dbReference type="Pfam" id="PF00071">
    <property type="entry name" value="Ras"/>
    <property type="match status" value="1"/>
</dbReference>
<dbReference type="InterPro" id="IPR027417">
    <property type="entry name" value="P-loop_NTPase"/>
</dbReference>
<comment type="similarity">
    <text evidence="2">Belongs to the small GTPase superfamily. Rab family.</text>
</comment>
<keyword evidence="4" id="KW-0472">Membrane</keyword>
<gene>
    <name evidence="5" type="ORF">AABB24_010902</name>
</gene>
<comment type="subcellular location">
    <subcellularLocation>
        <location evidence="1">Endomembrane system</location>
    </subcellularLocation>
</comment>
<dbReference type="InterPro" id="IPR050209">
    <property type="entry name" value="Rab_GTPases_membrane_traffic"/>
</dbReference>
<dbReference type="FunFam" id="3.40.50.300:FF:000586">
    <property type="entry name" value="Rab family GTPase"/>
    <property type="match status" value="1"/>
</dbReference>
<dbReference type="SMART" id="SM00173">
    <property type="entry name" value="RAS"/>
    <property type="match status" value="1"/>
</dbReference>
<dbReference type="Gene3D" id="3.40.50.300">
    <property type="entry name" value="P-loop containing nucleotide triphosphate hydrolases"/>
    <property type="match status" value="1"/>
</dbReference>
<evidence type="ECO:0000256" key="2">
    <source>
        <dbReference type="ARBA" id="ARBA00006270"/>
    </source>
</evidence>
<evidence type="ECO:0000256" key="3">
    <source>
        <dbReference type="ARBA" id="ARBA00022741"/>
    </source>
</evidence>
<evidence type="ECO:0000256" key="1">
    <source>
        <dbReference type="ARBA" id="ARBA00004308"/>
    </source>
</evidence>
<dbReference type="PANTHER" id="PTHR47979">
    <property type="entry name" value="DRAB11-RELATED"/>
    <property type="match status" value="1"/>
</dbReference>
<dbReference type="PROSITE" id="PS51419">
    <property type="entry name" value="RAB"/>
    <property type="match status" value="1"/>
</dbReference>
<dbReference type="InterPro" id="IPR005225">
    <property type="entry name" value="Small_GTP-bd"/>
</dbReference>
<dbReference type="Proteomes" id="UP001627284">
    <property type="component" value="Unassembled WGS sequence"/>
</dbReference>
<dbReference type="EMBL" id="JBJKTR010000006">
    <property type="protein sequence ID" value="KAL3366002.1"/>
    <property type="molecule type" value="Genomic_DNA"/>
</dbReference>
<keyword evidence="6" id="KW-1185">Reference proteome</keyword>
<dbReference type="AlphaFoldDB" id="A0ABD2UEJ6"/>
<dbReference type="NCBIfam" id="TIGR00231">
    <property type="entry name" value="small_GTP"/>
    <property type="match status" value="1"/>
</dbReference>
<dbReference type="InterPro" id="IPR001806">
    <property type="entry name" value="Small_GTPase"/>
</dbReference>
<accession>A0ABD2UEJ6</accession>
<name>A0ABD2UEJ6_9SOLN</name>
<evidence type="ECO:0000256" key="4">
    <source>
        <dbReference type="ARBA" id="ARBA00023136"/>
    </source>
</evidence>
<reference evidence="5 6" key="1">
    <citation type="submission" date="2024-05" db="EMBL/GenBank/DDBJ databases">
        <title>De novo assembly of an allotetraploid wild potato.</title>
        <authorList>
            <person name="Hosaka A.J."/>
        </authorList>
    </citation>
    <scope>NUCLEOTIDE SEQUENCE [LARGE SCALE GENOMIC DNA]</scope>
    <source>
        <tissue evidence="5">Young leaves</tissue>
    </source>
</reference>
<dbReference type="SMART" id="SM00174">
    <property type="entry name" value="RHO"/>
    <property type="match status" value="1"/>
</dbReference>
<dbReference type="PROSITE" id="PS51421">
    <property type="entry name" value="RAS"/>
    <property type="match status" value="1"/>
</dbReference>
<organism evidence="5 6">
    <name type="scientific">Solanum stoloniferum</name>
    <dbReference type="NCBI Taxonomy" id="62892"/>
    <lineage>
        <taxon>Eukaryota</taxon>
        <taxon>Viridiplantae</taxon>
        <taxon>Streptophyta</taxon>
        <taxon>Embryophyta</taxon>
        <taxon>Tracheophyta</taxon>
        <taxon>Spermatophyta</taxon>
        <taxon>Magnoliopsida</taxon>
        <taxon>eudicotyledons</taxon>
        <taxon>Gunneridae</taxon>
        <taxon>Pentapetalae</taxon>
        <taxon>asterids</taxon>
        <taxon>lamiids</taxon>
        <taxon>Solanales</taxon>
        <taxon>Solanaceae</taxon>
        <taxon>Solanoideae</taxon>
        <taxon>Solaneae</taxon>
        <taxon>Solanum</taxon>
    </lineage>
</organism>
<dbReference type="PRINTS" id="PR00449">
    <property type="entry name" value="RASTRNSFRMNG"/>
</dbReference>
<evidence type="ECO:0000313" key="6">
    <source>
        <dbReference type="Proteomes" id="UP001627284"/>
    </source>
</evidence>
<dbReference type="SUPFAM" id="SSF52540">
    <property type="entry name" value="P-loop containing nucleoside triphosphate hydrolases"/>
    <property type="match status" value="1"/>
</dbReference>
<keyword evidence="3" id="KW-0547">Nucleotide-binding</keyword>
<evidence type="ECO:0000313" key="5">
    <source>
        <dbReference type="EMBL" id="KAL3366002.1"/>
    </source>
</evidence>
<protein>
    <submittedName>
        <fullName evidence="5">Uncharacterized protein</fullName>
    </submittedName>
</protein>